<keyword evidence="6" id="KW-1185">Reference proteome</keyword>
<protein>
    <recommendedName>
        <fullName evidence="4">PH domain-containing protein</fullName>
    </recommendedName>
</protein>
<dbReference type="EMBL" id="CAKOFQ010006715">
    <property type="protein sequence ID" value="CAH1964412.1"/>
    <property type="molecule type" value="Genomic_DNA"/>
</dbReference>
<organism evidence="5 6">
    <name type="scientific">Acanthoscelides obtectus</name>
    <name type="common">Bean weevil</name>
    <name type="synonym">Bruchus obtectus</name>
    <dbReference type="NCBI Taxonomy" id="200917"/>
    <lineage>
        <taxon>Eukaryota</taxon>
        <taxon>Metazoa</taxon>
        <taxon>Ecdysozoa</taxon>
        <taxon>Arthropoda</taxon>
        <taxon>Hexapoda</taxon>
        <taxon>Insecta</taxon>
        <taxon>Pterygota</taxon>
        <taxon>Neoptera</taxon>
        <taxon>Endopterygota</taxon>
        <taxon>Coleoptera</taxon>
        <taxon>Polyphaga</taxon>
        <taxon>Cucujiformia</taxon>
        <taxon>Chrysomeloidea</taxon>
        <taxon>Chrysomelidae</taxon>
        <taxon>Bruchinae</taxon>
        <taxon>Bruchini</taxon>
        <taxon>Acanthoscelides</taxon>
    </lineage>
</organism>
<dbReference type="OrthoDB" id="243840at2759"/>
<keyword evidence="3" id="KW-0597">Phosphoprotein</keyword>
<feature type="domain" description="PH" evidence="4">
    <location>
        <begin position="11"/>
        <end position="110"/>
    </location>
</feature>
<dbReference type="GO" id="GO:0005886">
    <property type="term" value="C:plasma membrane"/>
    <property type="evidence" value="ECO:0007669"/>
    <property type="project" value="TreeGrafter"/>
</dbReference>
<dbReference type="GO" id="GO:0005737">
    <property type="term" value="C:cytoplasm"/>
    <property type="evidence" value="ECO:0007669"/>
    <property type="project" value="UniProtKB-SubCell"/>
</dbReference>
<dbReference type="Pfam" id="PF00169">
    <property type="entry name" value="PH"/>
    <property type="match status" value="1"/>
</dbReference>
<dbReference type="PROSITE" id="PS50003">
    <property type="entry name" value="PH_DOMAIN"/>
    <property type="match status" value="1"/>
</dbReference>
<dbReference type="SUPFAM" id="SSF50729">
    <property type="entry name" value="PH domain-like"/>
    <property type="match status" value="1"/>
</dbReference>
<comment type="caution">
    <text evidence="5">The sequence shown here is derived from an EMBL/GenBank/DDBJ whole genome shotgun (WGS) entry which is preliminary data.</text>
</comment>
<dbReference type="PANTHER" id="PTHR15129">
    <property type="entry name" value="SRC-ASSOCIATED ADAPTOR PROTEIN"/>
    <property type="match status" value="1"/>
</dbReference>
<dbReference type="InterPro" id="IPR011993">
    <property type="entry name" value="PH-like_dom_sf"/>
</dbReference>
<dbReference type="InterPro" id="IPR001849">
    <property type="entry name" value="PH_domain"/>
</dbReference>
<gene>
    <name evidence="5" type="ORF">ACAOBT_LOCUS5789</name>
</gene>
<dbReference type="CDD" id="cd00821">
    <property type="entry name" value="PH"/>
    <property type="match status" value="1"/>
</dbReference>
<dbReference type="SMART" id="SM00233">
    <property type="entry name" value="PH"/>
    <property type="match status" value="1"/>
</dbReference>
<evidence type="ECO:0000256" key="2">
    <source>
        <dbReference type="ARBA" id="ARBA00022490"/>
    </source>
</evidence>
<evidence type="ECO:0000256" key="3">
    <source>
        <dbReference type="ARBA" id="ARBA00022553"/>
    </source>
</evidence>
<dbReference type="AlphaFoldDB" id="A0A9P0JZN0"/>
<evidence type="ECO:0000256" key="1">
    <source>
        <dbReference type="ARBA" id="ARBA00004496"/>
    </source>
</evidence>
<proteinExistence type="predicted"/>
<reference evidence="5" key="1">
    <citation type="submission" date="2022-03" db="EMBL/GenBank/DDBJ databases">
        <authorList>
            <person name="Sayadi A."/>
        </authorList>
    </citation>
    <scope>NUCLEOTIDE SEQUENCE</scope>
</reference>
<dbReference type="PANTHER" id="PTHR15129:SF0">
    <property type="entry name" value="SH3 DOMAIN-CONTAINING PROTEIN"/>
    <property type="match status" value="1"/>
</dbReference>
<dbReference type="InterPro" id="IPR037781">
    <property type="entry name" value="SKAP_fam"/>
</dbReference>
<sequence>MLSDLPAQDTESVKCGYILMKRKILLGFGKMKRVYANIHNDVLLIYYTEKDSKPIGLIDLKNYTAKENTESTSRNFNLICDSPEQKPLHFIAPTREEMMQWVWQINKIHDGLIEPDLESVSSDAEYDVMKNNPCTPKKSTESDELYEELETVKDKLRVSNLNERVEIRPPLPGRIQLKKSPIKVAPPVVKSLPSQILDEPVSSSPKNSEDEDNTYEVFADLKCEIQIVHENEDESAEQGNETEDNYEVFTDLKKRIKAMKIDRSEVTVNSTENINSENSAAEEQLPQCSEKPQIATKPLVIKRFQVTLASEST</sequence>
<dbReference type="Gene3D" id="2.30.29.30">
    <property type="entry name" value="Pleckstrin-homology domain (PH domain)/Phosphotyrosine-binding domain (PTB)"/>
    <property type="match status" value="1"/>
</dbReference>
<evidence type="ECO:0000313" key="5">
    <source>
        <dbReference type="EMBL" id="CAH1964412.1"/>
    </source>
</evidence>
<evidence type="ECO:0000313" key="6">
    <source>
        <dbReference type="Proteomes" id="UP001152888"/>
    </source>
</evidence>
<accession>A0A9P0JZN0</accession>
<keyword evidence="2" id="KW-0963">Cytoplasm</keyword>
<comment type="subcellular location">
    <subcellularLocation>
        <location evidence="1">Cytoplasm</location>
    </subcellularLocation>
</comment>
<dbReference type="Proteomes" id="UP001152888">
    <property type="component" value="Unassembled WGS sequence"/>
</dbReference>
<name>A0A9P0JZN0_ACAOB</name>
<evidence type="ECO:0000259" key="4">
    <source>
        <dbReference type="PROSITE" id="PS50003"/>
    </source>
</evidence>